<evidence type="ECO:0000256" key="1">
    <source>
        <dbReference type="PIRSR" id="PIRSR602187-50"/>
    </source>
</evidence>
<evidence type="ECO:0000256" key="2">
    <source>
        <dbReference type="RuleBase" id="RU003936"/>
    </source>
</evidence>
<dbReference type="GO" id="GO:0005829">
    <property type="term" value="C:cytosol"/>
    <property type="evidence" value="ECO:0007669"/>
    <property type="project" value="TreeGrafter"/>
</dbReference>
<dbReference type="GO" id="GO:0006808">
    <property type="term" value="P:regulation of nitrogen utilization"/>
    <property type="evidence" value="ECO:0007669"/>
    <property type="project" value="InterPro"/>
</dbReference>
<dbReference type="Gene3D" id="3.30.70.120">
    <property type="match status" value="1"/>
</dbReference>
<dbReference type="Pfam" id="PF00543">
    <property type="entry name" value="P-II"/>
    <property type="match status" value="1"/>
</dbReference>
<accession>A0A101ISJ7</accession>
<dbReference type="SUPFAM" id="SSF54913">
    <property type="entry name" value="GlnB-like"/>
    <property type="match status" value="1"/>
</dbReference>
<dbReference type="PRINTS" id="PR00340">
    <property type="entry name" value="PIIGLNB"/>
</dbReference>
<gene>
    <name evidence="3" type="ORF">XE10_1363</name>
</gene>
<dbReference type="PANTHER" id="PTHR30115:SF11">
    <property type="entry name" value="NITROGEN REGULATORY PROTEIN P-II HOMOLOG"/>
    <property type="match status" value="1"/>
</dbReference>
<dbReference type="Proteomes" id="UP000054598">
    <property type="component" value="Unassembled WGS sequence"/>
</dbReference>
<dbReference type="AlphaFoldDB" id="A0A101ISJ7"/>
<comment type="caution">
    <text evidence="3">The sequence shown here is derived from an EMBL/GenBank/DDBJ whole genome shotgun (WGS) entry which is preliminary data.</text>
</comment>
<comment type="similarity">
    <text evidence="2">Belongs to the P(II) protein family.</text>
</comment>
<sequence>MKKIEAIIRTMKFEGVKHALEDAGFDSMTVTEVKGRGRQKGIVQQWRGAEYVVDLIPKTKIEVVVADADVEKVVDVIATSAATGQIGDGKIFIIPLEDAIRVRTRERGDTAL</sequence>
<dbReference type="InterPro" id="IPR011322">
    <property type="entry name" value="N-reg_PII-like_a/b"/>
</dbReference>
<dbReference type="SMART" id="SM00938">
    <property type="entry name" value="P-II"/>
    <property type="match status" value="1"/>
</dbReference>
<organism evidence="3 4">
    <name type="scientific">Methanoculleus marisnigri</name>
    <dbReference type="NCBI Taxonomy" id="2198"/>
    <lineage>
        <taxon>Archaea</taxon>
        <taxon>Methanobacteriati</taxon>
        <taxon>Methanobacteriota</taxon>
        <taxon>Stenosarchaea group</taxon>
        <taxon>Methanomicrobia</taxon>
        <taxon>Methanomicrobiales</taxon>
        <taxon>Methanomicrobiaceae</taxon>
        <taxon>Methanoculleus</taxon>
    </lineage>
</organism>
<dbReference type="InterPro" id="IPR002187">
    <property type="entry name" value="N-reg_PII"/>
</dbReference>
<proteinExistence type="inferred from homology"/>
<feature type="modified residue" description="O-UMP-tyrosine" evidence="1">
    <location>
        <position position="51"/>
    </location>
</feature>
<name>A0A101ISJ7_9EURY</name>
<dbReference type="PATRIC" id="fig|2198.3.peg.1285"/>
<dbReference type="GO" id="GO:0030234">
    <property type="term" value="F:enzyme regulator activity"/>
    <property type="evidence" value="ECO:0007669"/>
    <property type="project" value="InterPro"/>
</dbReference>
<dbReference type="GO" id="GO:0005524">
    <property type="term" value="F:ATP binding"/>
    <property type="evidence" value="ECO:0007669"/>
    <property type="project" value="TreeGrafter"/>
</dbReference>
<dbReference type="InterPro" id="IPR017918">
    <property type="entry name" value="N-reg_PII_CS"/>
</dbReference>
<evidence type="ECO:0000313" key="4">
    <source>
        <dbReference type="Proteomes" id="UP000054598"/>
    </source>
</evidence>
<protein>
    <submittedName>
        <fullName evidence="3">Nitrogen regulatory protein P-II</fullName>
    </submittedName>
</protein>
<dbReference type="EMBL" id="LGHE01000160">
    <property type="protein sequence ID" value="KUL00565.1"/>
    <property type="molecule type" value="Genomic_DNA"/>
</dbReference>
<dbReference type="InterPro" id="IPR015867">
    <property type="entry name" value="N-reg_PII/ATP_PRibTrfase_C"/>
</dbReference>
<dbReference type="PANTHER" id="PTHR30115">
    <property type="entry name" value="NITROGEN REGULATORY PROTEIN P-II"/>
    <property type="match status" value="1"/>
</dbReference>
<reference evidence="4" key="1">
    <citation type="journal article" date="2015" name="MBio">
        <title>Genome-Resolved Metagenomic Analysis Reveals Roles for Candidate Phyla and Other Microbial Community Members in Biogeochemical Transformations in Oil Reservoirs.</title>
        <authorList>
            <person name="Hu P."/>
            <person name="Tom L."/>
            <person name="Singh A."/>
            <person name="Thomas B.C."/>
            <person name="Baker B.J."/>
            <person name="Piceno Y.M."/>
            <person name="Andersen G.L."/>
            <person name="Banfield J.F."/>
        </authorList>
    </citation>
    <scope>NUCLEOTIDE SEQUENCE [LARGE SCALE GENOMIC DNA]</scope>
</reference>
<dbReference type="PROSITE" id="PS00638">
    <property type="entry name" value="PII_GLNB_CTER"/>
    <property type="match status" value="1"/>
</dbReference>
<evidence type="ECO:0000313" key="3">
    <source>
        <dbReference type="EMBL" id="KUL00565.1"/>
    </source>
</evidence>
<keyword evidence="1" id="KW-0597">Phosphoprotein</keyword>
<dbReference type="PROSITE" id="PS51343">
    <property type="entry name" value="PII_GLNB_DOM"/>
    <property type="match status" value="1"/>
</dbReference>